<organism evidence="2 3">
    <name type="scientific">Catenaria anguillulae PL171</name>
    <dbReference type="NCBI Taxonomy" id="765915"/>
    <lineage>
        <taxon>Eukaryota</taxon>
        <taxon>Fungi</taxon>
        <taxon>Fungi incertae sedis</taxon>
        <taxon>Blastocladiomycota</taxon>
        <taxon>Blastocladiomycetes</taxon>
        <taxon>Blastocladiales</taxon>
        <taxon>Catenariaceae</taxon>
        <taxon>Catenaria</taxon>
    </lineage>
</organism>
<reference evidence="2 3" key="1">
    <citation type="submission" date="2016-07" db="EMBL/GenBank/DDBJ databases">
        <title>Pervasive Adenine N6-methylation of Active Genes in Fungi.</title>
        <authorList>
            <consortium name="DOE Joint Genome Institute"/>
            <person name="Mondo S.J."/>
            <person name="Dannebaum R.O."/>
            <person name="Kuo R.C."/>
            <person name="Labutti K."/>
            <person name="Haridas S."/>
            <person name="Kuo A."/>
            <person name="Salamov A."/>
            <person name="Ahrendt S.R."/>
            <person name="Lipzen A."/>
            <person name="Sullivan W."/>
            <person name="Andreopoulos W.B."/>
            <person name="Clum A."/>
            <person name="Lindquist E."/>
            <person name="Daum C."/>
            <person name="Ramamoorthy G.K."/>
            <person name="Gryganskyi A."/>
            <person name="Culley D."/>
            <person name="Magnuson J.K."/>
            <person name="James T.Y."/>
            <person name="O'Malley M.A."/>
            <person name="Stajich J.E."/>
            <person name="Spatafora J.W."/>
            <person name="Visel A."/>
            <person name="Grigoriev I.V."/>
        </authorList>
    </citation>
    <scope>NUCLEOTIDE SEQUENCE [LARGE SCALE GENOMIC DNA]</scope>
    <source>
        <strain evidence="2 3">PL171</strain>
    </source>
</reference>
<dbReference type="EMBL" id="MCFL01000022">
    <property type="protein sequence ID" value="ORZ35384.1"/>
    <property type="molecule type" value="Genomic_DNA"/>
</dbReference>
<name>A0A1Y2HN35_9FUNG</name>
<dbReference type="InterPro" id="IPR002048">
    <property type="entry name" value="EF_hand_dom"/>
</dbReference>
<accession>A0A1Y2HN35</accession>
<sequence length="123" mass="14101">LYTKAKATFAVFDKAKSGSCDIRETGTILRAVGVYPSEAKLKELVMQIMDPAMPTSMTFDRFIQVTWSLIANKQLSRDEDDLLYRAFLALDKDRRGFIDVEYLKQMLKSMGEPMSNEEMDEMI</sequence>
<proteinExistence type="predicted"/>
<feature type="non-terminal residue" evidence="2">
    <location>
        <position position="123"/>
    </location>
</feature>
<dbReference type="SUPFAM" id="SSF47473">
    <property type="entry name" value="EF-hand"/>
    <property type="match status" value="1"/>
</dbReference>
<evidence type="ECO:0000313" key="2">
    <source>
        <dbReference type="EMBL" id="ORZ35384.1"/>
    </source>
</evidence>
<gene>
    <name evidence="2" type="ORF">BCR44DRAFT_101886</name>
</gene>
<dbReference type="FunFam" id="1.10.238.10:FF:000001">
    <property type="entry name" value="Calmodulin 1"/>
    <property type="match status" value="1"/>
</dbReference>
<dbReference type="PANTHER" id="PTHR46763">
    <property type="entry name" value="DYNEIN REGULATORY COMPLEX PROTEIN 8"/>
    <property type="match status" value="1"/>
</dbReference>
<dbReference type="STRING" id="765915.A0A1Y2HN35"/>
<dbReference type="PROSITE" id="PS50222">
    <property type="entry name" value="EF_HAND_2"/>
    <property type="match status" value="1"/>
</dbReference>
<evidence type="ECO:0000259" key="1">
    <source>
        <dbReference type="PROSITE" id="PS50222"/>
    </source>
</evidence>
<feature type="non-terminal residue" evidence="2">
    <location>
        <position position="1"/>
    </location>
</feature>
<dbReference type="AlphaFoldDB" id="A0A1Y2HN35"/>
<dbReference type="GO" id="GO:0005509">
    <property type="term" value="F:calcium ion binding"/>
    <property type="evidence" value="ECO:0007669"/>
    <property type="project" value="InterPro"/>
</dbReference>
<dbReference type="PANTHER" id="PTHR46763:SF1">
    <property type="entry name" value="DYNEIN REGULATORY COMPLEX PROTEIN 8"/>
    <property type="match status" value="1"/>
</dbReference>
<dbReference type="InterPro" id="IPR011992">
    <property type="entry name" value="EF-hand-dom_pair"/>
</dbReference>
<protein>
    <recommendedName>
        <fullName evidence="1">EF-hand domain-containing protein</fullName>
    </recommendedName>
</protein>
<evidence type="ECO:0000313" key="3">
    <source>
        <dbReference type="Proteomes" id="UP000193411"/>
    </source>
</evidence>
<dbReference type="Proteomes" id="UP000193411">
    <property type="component" value="Unassembled WGS sequence"/>
</dbReference>
<dbReference type="OrthoDB" id="10260307at2759"/>
<keyword evidence="3" id="KW-1185">Reference proteome</keyword>
<comment type="caution">
    <text evidence="2">The sequence shown here is derived from an EMBL/GenBank/DDBJ whole genome shotgun (WGS) entry which is preliminary data.</text>
</comment>
<dbReference type="Pfam" id="PF13405">
    <property type="entry name" value="EF-hand_6"/>
    <property type="match status" value="1"/>
</dbReference>
<dbReference type="Gene3D" id="1.10.238.10">
    <property type="entry name" value="EF-hand"/>
    <property type="match status" value="2"/>
</dbReference>
<dbReference type="SMART" id="SM00054">
    <property type="entry name" value="EFh"/>
    <property type="match status" value="2"/>
</dbReference>
<feature type="domain" description="EF-hand" evidence="1">
    <location>
        <begin position="78"/>
        <end position="113"/>
    </location>
</feature>